<dbReference type="Pfam" id="PF00067">
    <property type="entry name" value="p450"/>
    <property type="match status" value="1"/>
</dbReference>
<dbReference type="SUPFAM" id="SSF48264">
    <property type="entry name" value="Cytochrome P450"/>
    <property type="match status" value="1"/>
</dbReference>
<protein>
    <recommendedName>
        <fullName evidence="13">Cytochrome P450</fullName>
    </recommendedName>
</protein>
<evidence type="ECO:0000256" key="7">
    <source>
        <dbReference type="ARBA" id="ARBA00023033"/>
    </source>
</evidence>
<organism evidence="11 12">
    <name type="scientific">Marchantia polymorpha subsp. ruderalis</name>
    <dbReference type="NCBI Taxonomy" id="1480154"/>
    <lineage>
        <taxon>Eukaryota</taxon>
        <taxon>Viridiplantae</taxon>
        <taxon>Streptophyta</taxon>
        <taxon>Embryophyta</taxon>
        <taxon>Marchantiophyta</taxon>
        <taxon>Marchantiopsida</taxon>
        <taxon>Marchantiidae</taxon>
        <taxon>Marchantiales</taxon>
        <taxon>Marchantiaceae</taxon>
        <taxon>Marchantia</taxon>
    </lineage>
</organism>
<comment type="similarity">
    <text evidence="2 9">Belongs to the cytochrome P450 family.</text>
</comment>
<evidence type="ECO:0000313" key="12">
    <source>
        <dbReference type="Proteomes" id="UP000077202"/>
    </source>
</evidence>
<dbReference type="AlphaFoldDB" id="A0A176WFN9"/>
<feature type="transmembrane region" description="Helical" evidence="10">
    <location>
        <begin position="16"/>
        <end position="36"/>
    </location>
</feature>
<comment type="caution">
    <text evidence="11">The sequence shown here is derived from an EMBL/GenBank/DDBJ whole genome shotgun (WGS) entry which is preliminary data.</text>
</comment>
<dbReference type="PANTHER" id="PTHR47944:SF4">
    <property type="entry name" value="OS09G0441700 PROTEIN"/>
    <property type="match status" value="1"/>
</dbReference>
<dbReference type="PANTHER" id="PTHR47944">
    <property type="entry name" value="CYTOCHROME P450 98A9"/>
    <property type="match status" value="1"/>
</dbReference>
<dbReference type="InterPro" id="IPR001128">
    <property type="entry name" value="Cyt_P450"/>
</dbReference>
<dbReference type="CDD" id="cd20618">
    <property type="entry name" value="CYP71_clan"/>
    <property type="match status" value="1"/>
</dbReference>
<dbReference type="GO" id="GO:0020037">
    <property type="term" value="F:heme binding"/>
    <property type="evidence" value="ECO:0007669"/>
    <property type="project" value="InterPro"/>
</dbReference>
<evidence type="ECO:0000256" key="10">
    <source>
        <dbReference type="SAM" id="Phobius"/>
    </source>
</evidence>
<keyword evidence="4 8" id="KW-0479">Metal-binding</keyword>
<dbReference type="PROSITE" id="PS00086">
    <property type="entry name" value="CYTOCHROME_P450"/>
    <property type="match status" value="1"/>
</dbReference>
<keyword evidence="12" id="KW-1185">Reference proteome</keyword>
<dbReference type="Gene3D" id="1.10.630.10">
    <property type="entry name" value="Cytochrome P450"/>
    <property type="match status" value="1"/>
</dbReference>
<name>A0A176WFN9_MARPO</name>
<dbReference type="GO" id="GO:0004497">
    <property type="term" value="F:monooxygenase activity"/>
    <property type="evidence" value="ECO:0007669"/>
    <property type="project" value="UniProtKB-KW"/>
</dbReference>
<dbReference type="PRINTS" id="PR00463">
    <property type="entry name" value="EP450I"/>
</dbReference>
<keyword evidence="3 8" id="KW-0349">Heme</keyword>
<dbReference type="EMBL" id="LVLJ01001095">
    <property type="protein sequence ID" value="OAE31421.1"/>
    <property type="molecule type" value="Genomic_DNA"/>
</dbReference>
<proteinExistence type="inferred from homology"/>
<keyword evidence="10" id="KW-1133">Transmembrane helix</keyword>
<dbReference type="GO" id="GO:0005506">
    <property type="term" value="F:iron ion binding"/>
    <property type="evidence" value="ECO:0007669"/>
    <property type="project" value="InterPro"/>
</dbReference>
<evidence type="ECO:0000313" key="11">
    <source>
        <dbReference type="EMBL" id="OAE31421.1"/>
    </source>
</evidence>
<keyword evidence="10" id="KW-0812">Transmembrane</keyword>
<comment type="cofactor">
    <cofactor evidence="1 8">
        <name>heme</name>
        <dbReference type="ChEBI" id="CHEBI:30413"/>
    </cofactor>
</comment>
<evidence type="ECO:0000256" key="5">
    <source>
        <dbReference type="ARBA" id="ARBA00023002"/>
    </source>
</evidence>
<evidence type="ECO:0000256" key="9">
    <source>
        <dbReference type="RuleBase" id="RU000461"/>
    </source>
</evidence>
<feature type="binding site" description="axial binding residue" evidence="8">
    <location>
        <position position="463"/>
    </location>
    <ligand>
        <name>heme</name>
        <dbReference type="ChEBI" id="CHEBI:30413"/>
    </ligand>
    <ligandPart>
        <name>Fe</name>
        <dbReference type="ChEBI" id="CHEBI:18248"/>
    </ligandPart>
</feature>
<keyword evidence="10" id="KW-0472">Membrane</keyword>
<evidence type="ECO:0000256" key="1">
    <source>
        <dbReference type="ARBA" id="ARBA00001971"/>
    </source>
</evidence>
<gene>
    <name evidence="11" type="ORF">AXG93_725s1100</name>
</gene>
<dbReference type="PRINTS" id="PR00385">
    <property type="entry name" value="P450"/>
</dbReference>
<dbReference type="FunFam" id="1.10.630.10:FF:000126">
    <property type="entry name" value="Predicted protein"/>
    <property type="match status" value="1"/>
</dbReference>
<dbReference type="InterPro" id="IPR017972">
    <property type="entry name" value="Cyt_P450_CS"/>
</dbReference>
<keyword evidence="6 8" id="KW-0408">Iron</keyword>
<evidence type="ECO:0000256" key="6">
    <source>
        <dbReference type="ARBA" id="ARBA00023004"/>
    </source>
</evidence>
<evidence type="ECO:0000256" key="3">
    <source>
        <dbReference type="ARBA" id="ARBA00022617"/>
    </source>
</evidence>
<sequence length="536" mass="60546">MEEGAPDGGDGDSYSLSSALIVVTCFLGGLAVALACTRRGRRSRNLPPGPPSLPLIGHLHLLSRLAHQSLADLSRKYGPVMMLQLGSLNTLVVSSPDMAKDVLKTQDHLFASRPSSPLGDIFMHSSNDLLMAPLNDHWLFMRRTCVMELFTSKRVAQFEERRRIETWRTVGRMLDEGREGNVLDIDRRMKEHGFNIITQELFKKSFHGQRTPTIAADGEALEFHDLMKEFTSIGFFVPGEFLPWLRKLRIDVGGVEAKLQKLSVKFDSFLRKIIEDHRHKMFIRQNTEIEDFVDVLLSLQSDNRDAKCLTDDQIIALLQNLLIAGSDTAANTLVWILSELMRNPEVRDKLRRELDDVVGQERLVHEADLVNLEYLQAVVKEALRLHPPAPLLVPHSNVSATTVAGYDVPVDTRVFVNVYAIQRDPTVWENALKFDPQRFIDRSVGYQGQDFVFFPFGSGRRICVGMNMGLLTVEFTLALLLQTCDFSLPEGMAPQDVDVDESHGATLSRMRPLKVLLWWISVKERKASRWFAAGLD</sequence>
<dbReference type="GO" id="GO:0044550">
    <property type="term" value="P:secondary metabolite biosynthetic process"/>
    <property type="evidence" value="ECO:0007669"/>
    <property type="project" value="UniProtKB-ARBA"/>
</dbReference>
<dbReference type="GO" id="GO:0016705">
    <property type="term" value="F:oxidoreductase activity, acting on paired donors, with incorporation or reduction of molecular oxygen"/>
    <property type="evidence" value="ECO:0007669"/>
    <property type="project" value="InterPro"/>
</dbReference>
<accession>A0A176WFN9</accession>
<evidence type="ECO:0000256" key="2">
    <source>
        <dbReference type="ARBA" id="ARBA00010617"/>
    </source>
</evidence>
<evidence type="ECO:0000256" key="8">
    <source>
        <dbReference type="PIRSR" id="PIRSR602401-1"/>
    </source>
</evidence>
<evidence type="ECO:0008006" key="13">
    <source>
        <dbReference type="Google" id="ProtNLM"/>
    </source>
</evidence>
<evidence type="ECO:0000256" key="4">
    <source>
        <dbReference type="ARBA" id="ARBA00022723"/>
    </source>
</evidence>
<dbReference type="InterPro" id="IPR002401">
    <property type="entry name" value="Cyt_P450_E_grp-I"/>
</dbReference>
<dbReference type="InterPro" id="IPR036396">
    <property type="entry name" value="Cyt_P450_sf"/>
</dbReference>
<reference evidence="11" key="1">
    <citation type="submission" date="2016-03" db="EMBL/GenBank/DDBJ databases">
        <title>Mechanisms controlling the formation of the plant cell surface in tip-growing cells are functionally conserved among land plants.</title>
        <authorList>
            <person name="Honkanen S."/>
            <person name="Jones V.A."/>
            <person name="Morieri G."/>
            <person name="Champion C."/>
            <person name="Hetherington A.J."/>
            <person name="Kelly S."/>
            <person name="Saint-Marcoux D."/>
            <person name="Proust H."/>
            <person name="Prescott H."/>
            <person name="Dolan L."/>
        </authorList>
    </citation>
    <scope>NUCLEOTIDE SEQUENCE [LARGE SCALE GENOMIC DNA]</scope>
    <source>
        <tissue evidence="11">Whole gametophyte</tissue>
    </source>
</reference>
<keyword evidence="5 9" id="KW-0560">Oxidoreductase</keyword>
<dbReference type="Proteomes" id="UP000077202">
    <property type="component" value="Unassembled WGS sequence"/>
</dbReference>
<keyword evidence="7 9" id="KW-0503">Monooxygenase</keyword>